<evidence type="ECO:0000256" key="4">
    <source>
        <dbReference type="ARBA" id="ARBA00022692"/>
    </source>
</evidence>
<keyword evidence="11" id="KW-1185">Reference proteome</keyword>
<evidence type="ECO:0000313" key="11">
    <source>
        <dbReference type="Proteomes" id="UP000191135"/>
    </source>
</evidence>
<evidence type="ECO:0000256" key="6">
    <source>
        <dbReference type="ARBA" id="ARBA00023136"/>
    </source>
</evidence>
<evidence type="ECO:0000256" key="5">
    <source>
        <dbReference type="ARBA" id="ARBA00022989"/>
    </source>
</evidence>
<dbReference type="GO" id="GO:0005886">
    <property type="term" value="C:plasma membrane"/>
    <property type="evidence" value="ECO:0007669"/>
    <property type="project" value="UniProtKB-SubCell"/>
</dbReference>
<dbReference type="Gene3D" id="3.30.240.20">
    <property type="entry name" value="bsu07140 like domains"/>
    <property type="match status" value="1"/>
</dbReference>
<evidence type="ECO:0000256" key="7">
    <source>
        <dbReference type="SAM" id="Phobius"/>
    </source>
</evidence>
<organism evidence="10 11">
    <name type="scientific">Martelella mediterranea DSM 17316</name>
    <dbReference type="NCBI Taxonomy" id="1122214"/>
    <lineage>
        <taxon>Bacteria</taxon>
        <taxon>Pseudomonadati</taxon>
        <taxon>Pseudomonadota</taxon>
        <taxon>Alphaproteobacteria</taxon>
        <taxon>Hyphomicrobiales</taxon>
        <taxon>Aurantimonadaceae</taxon>
        <taxon>Martelella</taxon>
    </lineage>
</organism>
<protein>
    <recommendedName>
        <fullName evidence="12">DUF421 domain-containing protein</fullName>
    </recommendedName>
</protein>
<dbReference type="eggNOG" id="COG2323">
    <property type="taxonomic scope" value="Bacteria"/>
</dbReference>
<evidence type="ECO:0000259" key="9">
    <source>
        <dbReference type="Pfam" id="PF20730"/>
    </source>
</evidence>
<dbReference type="Pfam" id="PF04239">
    <property type="entry name" value="DUF421"/>
    <property type="match status" value="1"/>
</dbReference>
<keyword evidence="3" id="KW-1003">Cell membrane</keyword>
<dbReference type="InterPro" id="IPR023090">
    <property type="entry name" value="UPF0702_alpha/beta_dom_sf"/>
</dbReference>
<proteinExistence type="inferred from homology"/>
<dbReference type="InterPro" id="IPR007353">
    <property type="entry name" value="DUF421"/>
</dbReference>
<evidence type="ECO:0000256" key="3">
    <source>
        <dbReference type="ARBA" id="ARBA00022475"/>
    </source>
</evidence>
<evidence type="ECO:0000313" key="10">
    <source>
        <dbReference type="EMBL" id="AQZ53756.1"/>
    </source>
</evidence>
<dbReference type="InterPro" id="IPR048454">
    <property type="entry name" value="YetF_N"/>
</dbReference>
<keyword evidence="10" id="KW-0614">Plasmid</keyword>
<evidence type="ECO:0008006" key="12">
    <source>
        <dbReference type="Google" id="ProtNLM"/>
    </source>
</evidence>
<feature type="domain" description="YetF C-terminal" evidence="8">
    <location>
        <begin position="81"/>
        <end position="145"/>
    </location>
</feature>
<keyword evidence="6 7" id="KW-0472">Membrane</keyword>
<comment type="subcellular location">
    <subcellularLocation>
        <location evidence="1">Cell membrane</location>
        <topology evidence="1">Multi-pass membrane protein</topology>
    </subcellularLocation>
</comment>
<keyword evidence="5 7" id="KW-1133">Transmembrane helix</keyword>
<gene>
    <name evidence="10" type="ORF">Mame_04464</name>
</gene>
<dbReference type="AlphaFoldDB" id="A0A1U9Z7X3"/>
<name>A0A1U9Z7X3_9HYPH</name>
<comment type="similarity">
    <text evidence="2">Belongs to the UPF0702 family.</text>
</comment>
<sequence length="146" mass="16106">METVIRGFAIYIALLAILRFSGRRAVAQMTPFDFVLLLIVAETTQQALLGDDFSITNAVILIIVLFTIDVGLSYVKRWTPRLALFLDGTPTVLISDGRPDLRALKRSRVSLEDVLATARQLHGLERLDQIKSAVLESDGGVSIVPR</sequence>
<dbReference type="Pfam" id="PF20730">
    <property type="entry name" value="YetF_N"/>
    <property type="match status" value="1"/>
</dbReference>
<keyword evidence="4 7" id="KW-0812">Transmembrane</keyword>
<reference evidence="10 11" key="1">
    <citation type="submission" date="2017-03" db="EMBL/GenBank/DDBJ databases">
        <title>Foreign affairs: Plasmid Transfer between Roseobacters and Rhizobia.</title>
        <authorList>
            <person name="Bartling P."/>
            <person name="Bunk B."/>
            <person name="Overmann J."/>
            <person name="Brinkmann H."/>
            <person name="Petersen J."/>
        </authorList>
    </citation>
    <scope>NUCLEOTIDE SEQUENCE [LARGE SCALE GENOMIC DNA]</scope>
    <source>
        <strain evidence="10 11">MACL11</strain>
        <plasmid evidence="11">Plasmid pmm593</plasmid>
    </source>
</reference>
<feature type="transmembrane region" description="Helical" evidence="7">
    <location>
        <begin position="55"/>
        <end position="75"/>
    </location>
</feature>
<dbReference type="RefSeq" id="WP_018066902.1">
    <property type="nucleotide sequence ID" value="NZ_AQWH01000029.1"/>
</dbReference>
<dbReference type="Proteomes" id="UP000191135">
    <property type="component" value="Plasmid pMM593"/>
</dbReference>
<dbReference type="OrthoDB" id="9793799at2"/>
<dbReference type="KEGG" id="mmed:Mame_04464"/>
<dbReference type="PANTHER" id="PTHR34582">
    <property type="entry name" value="UPF0702 TRANSMEMBRANE PROTEIN YCAP"/>
    <property type="match status" value="1"/>
</dbReference>
<feature type="domain" description="YetF-like N-terminal transmembrane" evidence="9">
    <location>
        <begin position="12"/>
        <end position="68"/>
    </location>
</feature>
<evidence type="ECO:0000259" key="8">
    <source>
        <dbReference type="Pfam" id="PF04239"/>
    </source>
</evidence>
<dbReference type="PANTHER" id="PTHR34582:SF6">
    <property type="entry name" value="UPF0702 TRANSMEMBRANE PROTEIN YCAP"/>
    <property type="match status" value="1"/>
</dbReference>
<accession>A0A1U9Z7X3</accession>
<evidence type="ECO:0000256" key="2">
    <source>
        <dbReference type="ARBA" id="ARBA00006448"/>
    </source>
</evidence>
<dbReference type="EMBL" id="CP020331">
    <property type="protein sequence ID" value="AQZ53756.1"/>
    <property type="molecule type" value="Genomic_DNA"/>
</dbReference>
<evidence type="ECO:0000256" key="1">
    <source>
        <dbReference type="ARBA" id="ARBA00004651"/>
    </source>
</evidence>
<geneLocation type="plasmid" evidence="11">
    <name>pmm593</name>
</geneLocation>